<dbReference type="Pfam" id="PF17733">
    <property type="entry name" value="KPWE_dom"/>
    <property type="match status" value="1"/>
</dbReference>
<accession>A0A4Z1P6V9</accession>
<sequence length="202" mass="21871">MAESMPESAGHRSVYEELDQYPWEEDTEFQGGLTAILGIDPPPEQASELTLRAKCFYYQRKFNKAVDFDAYKSYLQTHQQAPSSSPTDHTSSEPATTTSRVNPFPEPTSLPAWTALAATNPPPVTASQVPEGPKLNYQEIVDLIQSGKPIPGIKDIPDTVLAGQGTSATQARRAKPWEKEGPTNGNLELVAGAIKAGKSMNA</sequence>
<dbReference type="Pfam" id="PF25871">
    <property type="entry name" value="HTH_76"/>
    <property type="match status" value="1"/>
</dbReference>
<feature type="region of interest" description="Disordered" evidence="1">
    <location>
        <begin position="77"/>
        <end position="110"/>
    </location>
</feature>
<dbReference type="EMBL" id="SNSC02000011">
    <property type="protein sequence ID" value="TID20105.1"/>
    <property type="molecule type" value="Genomic_DNA"/>
</dbReference>
<evidence type="ECO:0000313" key="4">
    <source>
        <dbReference type="EMBL" id="TID20105.1"/>
    </source>
</evidence>
<keyword evidence="5" id="KW-1185">Reference proteome</keyword>
<name>A0A4Z1P6V9_9PEZI</name>
<evidence type="ECO:0000259" key="3">
    <source>
        <dbReference type="Pfam" id="PF25871"/>
    </source>
</evidence>
<feature type="domain" description="PEX14-like helix-turn-helix" evidence="3">
    <location>
        <begin position="13"/>
        <end position="79"/>
    </location>
</feature>
<dbReference type="STRING" id="86259.A0A4Z1P6V9"/>
<dbReference type="PANTHER" id="PTHR36855">
    <property type="entry name" value="CHROMOSOME 10, WHOLE GENOME SHOTGUN SEQUENCE"/>
    <property type="match status" value="1"/>
</dbReference>
<dbReference type="Proteomes" id="UP000298493">
    <property type="component" value="Unassembled WGS sequence"/>
</dbReference>
<feature type="region of interest" description="Disordered" evidence="1">
    <location>
        <begin position="164"/>
        <end position="185"/>
    </location>
</feature>
<dbReference type="PANTHER" id="PTHR36855:SF1">
    <property type="entry name" value="PEROXISOME MEMBRANE ANCHOR PROTEIN PEX14P N-TERMINAL DOMAIN-CONTAINING PROTEIN"/>
    <property type="match status" value="1"/>
</dbReference>
<feature type="domain" description="Peroxisomal membrane protein PEX14-like KPWE" evidence="2">
    <location>
        <begin position="134"/>
        <end position="179"/>
    </location>
</feature>
<gene>
    <name evidence="4" type="ORF">E6O75_ATG07565</name>
</gene>
<reference evidence="4 5" key="1">
    <citation type="submission" date="2019-04" db="EMBL/GenBank/DDBJ databases">
        <title>High contiguity whole genome sequence and gene annotation resource for two Venturia nashicola isolates.</title>
        <authorList>
            <person name="Prokchorchik M."/>
            <person name="Won K."/>
            <person name="Lee Y."/>
            <person name="Choi E.D."/>
            <person name="Segonzac C."/>
            <person name="Sohn K.H."/>
        </authorList>
    </citation>
    <scope>NUCLEOTIDE SEQUENCE [LARGE SCALE GENOMIC DNA]</scope>
    <source>
        <strain evidence="4 5">PRI2</strain>
    </source>
</reference>
<dbReference type="InterPro" id="IPR058841">
    <property type="entry name" value="HTH_76"/>
</dbReference>
<comment type="caution">
    <text evidence="4">The sequence shown here is derived from an EMBL/GenBank/DDBJ whole genome shotgun (WGS) entry which is preliminary data.</text>
</comment>
<evidence type="ECO:0000313" key="5">
    <source>
        <dbReference type="Proteomes" id="UP000298493"/>
    </source>
</evidence>
<evidence type="ECO:0000256" key="1">
    <source>
        <dbReference type="SAM" id="MobiDB-lite"/>
    </source>
</evidence>
<feature type="compositionally biased region" description="Polar residues" evidence="1">
    <location>
        <begin position="77"/>
        <end position="101"/>
    </location>
</feature>
<proteinExistence type="predicted"/>
<evidence type="ECO:0000259" key="2">
    <source>
        <dbReference type="Pfam" id="PF17733"/>
    </source>
</evidence>
<dbReference type="AlphaFoldDB" id="A0A4Z1P6V9"/>
<protein>
    <submittedName>
        <fullName evidence="4">Uncharacterized protein</fullName>
    </submittedName>
</protein>
<organism evidence="4 5">
    <name type="scientific">Venturia nashicola</name>
    <dbReference type="NCBI Taxonomy" id="86259"/>
    <lineage>
        <taxon>Eukaryota</taxon>
        <taxon>Fungi</taxon>
        <taxon>Dikarya</taxon>
        <taxon>Ascomycota</taxon>
        <taxon>Pezizomycotina</taxon>
        <taxon>Dothideomycetes</taxon>
        <taxon>Pleosporomycetidae</taxon>
        <taxon>Venturiales</taxon>
        <taxon>Venturiaceae</taxon>
        <taxon>Venturia</taxon>
    </lineage>
</organism>
<dbReference type="InterPro" id="IPR040554">
    <property type="entry name" value="KPWE_PEX14_dom"/>
</dbReference>